<gene>
    <name evidence="3" type="ORF">DMP06_09765</name>
</gene>
<dbReference type="Proteomes" id="UP000269591">
    <property type="component" value="Unassembled WGS sequence"/>
</dbReference>
<dbReference type="EMBL" id="QIBX01000020">
    <property type="protein sequence ID" value="RNL38068.1"/>
    <property type="molecule type" value="Genomic_DNA"/>
</dbReference>
<dbReference type="InterPro" id="IPR003477">
    <property type="entry name" value="PemK-like"/>
</dbReference>
<proteinExistence type="inferred from homology"/>
<accession>A0A3N0ATV3</accession>
<dbReference type="InterPro" id="IPR011067">
    <property type="entry name" value="Plasmid_toxin/cell-grow_inhib"/>
</dbReference>
<dbReference type="Pfam" id="PF02452">
    <property type="entry name" value="PemK_toxin"/>
    <property type="match status" value="1"/>
</dbReference>
<dbReference type="Gene3D" id="2.30.30.110">
    <property type="match status" value="1"/>
</dbReference>
<reference evidence="4" key="1">
    <citation type="submission" date="2018-05" db="EMBL/GenBank/DDBJ databases">
        <title>Genome Sequencing of selected type strains of the family Eggerthellaceae.</title>
        <authorList>
            <person name="Danylec N."/>
            <person name="Stoll D.A."/>
            <person name="Doetsch A."/>
            <person name="Huch M."/>
        </authorList>
    </citation>
    <scope>NUCLEOTIDE SEQUENCE [LARGE SCALE GENOMIC DNA]</scope>
    <source>
        <strain evidence="4">DSM 24851</strain>
    </source>
</reference>
<sequence>MNHEPAGWHYGVVISPFRMNSLASLTLIAPVTSKDNGFPLHIPIAEDNPIYGFVQVEGIQSVDLAARAASGSPR</sequence>
<dbReference type="SUPFAM" id="SSF50118">
    <property type="entry name" value="Cell growth inhibitor/plasmid maintenance toxic component"/>
    <property type="match status" value="1"/>
</dbReference>
<dbReference type="AlphaFoldDB" id="A0A3N0ATV3"/>
<dbReference type="GO" id="GO:0003677">
    <property type="term" value="F:DNA binding"/>
    <property type="evidence" value="ECO:0007669"/>
    <property type="project" value="InterPro"/>
</dbReference>
<dbReference type="RefSeq" id="WP_123209547.1">
    <property type="nucleotide sequence ID" value="NZ_QIBX01000020.1"/>
</dbReference>
<keyword evidence="2" id="KW-1277">Toxin-antitoxin system</keyword>
<keyword evidence="4" id="KW-1185">Reference proteome</keyword>
<evidence type="ECO:0000256" key="2">
    <source>
        <dbReference type="ARBA" id="ARBA00022649"/>
    </source>
</evidence>
<organism evidence="3 4">
    <name type="scientific">Slackia equolifaciens</name>
    <dbReference type="NCBI Taxonomy" id="498718"/>
    <lineage>
        <taxon>Bacteria</taxon>
        <taxon>Bacillati</taxon>
        <taxon>Actinomycetota</taxon>
        <taxon>Coriobacteriia</taxon>
        <taxon>Eggerthellales</taxon>
        <taxon>Eggerthellaceae</taxon>
        <taxon>Slackia</taxon>
    </lineage>
</organism>
<evidence type="ECO:0000256" key="1">
    <source>
        <dbReference type="ARBA" id="ARBA00007521"/>
    </source>
</evidence>
<evidence type="ECO:0000313" key="4">
    <source>
        <dbReference type="Proteomes" id="UP000269591"/>
    </source>
</evidence>
<name>A0A3N0ATV3_9ACTN</name>
<comment type="similarity">
    <text evidence="1">Belongs to the PemK/MazF family.</text>
</comment>
<protein>
    <submittedName>
        <fullName evidence="3">Uncharacterized protein</fullName>
    </submittedName>
</protein>
<comment type="caution">
    <text evidence="3">The sequence shown here is derived from an EMBL/GenBank/DDBJ whole genome shotgun (WGS) entry which is preliminary data.</text>
</comment>
<evidence type="ECO:0000313" key="3">
    <source>
        <dbReference type="EMBL" id="RNL38068.1"/>
    </source>
</evidence>
<dbReference type="OrthoDB" id="9808744at2"/>